<feature type="transmembrane region" description="Helical" evidence="6">
    <location>
        <begin position="21"/>
        <end position="40"/>
    </location>
</feature>
<dbReference type="EMBL" id="CP000084">
    <property type="protein sequence ID" value="AAZ21577.1"/>
    <property type="molecule type" value="Genomic_DNA"/>
</dbReference>
<dbReference type="STRING" id="335992.SAR11_0759"/>
<comment type="subcellular location">
    <subcellularLocation>
        <location evidence="5">Periplasm</location>
    </subcellularLocation>
    <text evidence="5">Is attached to the inner membrane when interacting with the MsrQ subunit.</text>
</comment>
<reference evidence="8 9" key="1">
    <citation type="journal article" date="2005" name="Science">
        <title>Genome streamlining in a cosmopolitan oceanic bacterium.</title>
        <authorList>
            <person name="Giovannoni S.J."/>
            <person name="Tripp H.J."/>
            <person name="Givan S."/>
            <person name="Podar M."/>
            <person name="Vergin K.L."/>
            <person name="Baptista D."/>
            <person name="Bibbs L."/>
            <person name="Eads J."/>
            <person name="Richardson T.H."/>
            <person name="Noordewier M."/>
            <person name="Rappe M.S."/>
            <person name="Short J.M."/>
            <person name="Carrington J.C."/>
            <person name="Mathur E.J."/>
        </authorList>
    </citation>
    <scope>NUCLEOTIDE SEQUENCE [LARGE SCALE GENOMIC DNA]</scope>
    <source>
        <strain evidence="8 9">HTCC1062</strain>
    </source>
</reference>
<dbReference type="GO" id="GO:0030091">
    <property type="term" value="P:protein repair"/>
    <property type="evidence" value="ECO:0007669"/>
    <property type="project" value="UniProtKB-UniRule"/>
</dbReference>
<feature type="binding site" evidence="5">
    <location>
        <position position="154"/>
    </location>
    <ligand>
        <name>Mo-molybdopterin</name>
        <dbReference type="ChEBI" id="CHEBI:71302"/>
    </ligand>
</feature>
<dbReference type="RefSeq" id="WP_011281922.1">
    <property type="nucleotide sequence ID" value="NC_007205.1"/>
</dbReference>
<dbReference type="GO" id="GO:0042597">
    <property type="term" value="C:periplasmic space"/>
    <property type="evidence" value="ECO:0007669"/>
    <property type="project" value="UniProtKB-SubCell"/>
</dbReference>
<dbReference type="EC" id="1.8.5.-" evidence="5"/>
<keyword evidence="5" id="KW-0574">Periplasm</keyword>
<dbReference type="GO" id="GO:0043546">
    <property type="term" value="F:molybdopterin cofactor binding"/>
    <property type="evidence" value="ECO:0007669"/>
    <property type="project" value="UniProtKB-UniRule"/>
</dbReference>
<dbReference type="HAMAP" id="MF_01206">
    <property type="entry name" value="MsrP"/>
    <property type="match status" value="1"/>
</dbReference>
<keyword evidence="6" id="KW-0812">Transmembrane</keyword>
<evidence type="ECO:0000256" key="5">
    <source>
        <dbReference type="HAMAP-Rule" id="MF_01206"/>
    </source>
</evidence>
<comment type="catalytic activity">
    <reaction evidence="5">
        <text>L-methionyl-[protein] + a quinone + H2O = L-methionyl-(S)-S-oxide-[protein] + a quinol</text>
        <dbReference type="Rhea" id="RHEA:51292"/>
        <dbReference type="Rhea" id="RHEA-COMP:12313"/>
        <dbReference type="Rhea" id="RHEA-COMP:12315"/>
        <dbReference type="ChEBI" id="CHEBI:15377"/>
        <dbReference type="ChEBI" id="CHEBI:16044"/>
        <dbReference type="ChEBI" id="CHEBI:24646"/>
        <dbReference type="ChEBI" id="CHEBI:44120"/>
        <dbReference type="ChEBI" id="CHEBI:132124"/>
    </reaction>
</comment>
<sequence length="301" mass="34630">MKKYKHSEITPELIYNKRRKFIKSIGLGVGSISLSSIPFLNNAYSQNKTKLTSYEDITTYNNYYEFGTSKSDPYRNSQEFITKPWSVTIEGEVENPVTISAEEIISLFPSEERIYKLRCVEGWSMVIPWMGFSLSRLLSKVSIKNTAKFVEFESVYDPEQMNGQRYPVLNWPYREGLRIDEAMHPITTVVTGLYGKTLPNQNGAPLRIFVPWKYGFKSAKAIVKIKLVENMPTSSWMRSSPREYGFYSNVNPNVSHPRWSQATERVIGEGILAPRIETEMFNGYGDEVAHLYSGMDLKKNF</sequence>
<evidence type="ECO:0000256" key="1">
    <source>
        <dbReference type="ARBA" id="ARBA00022505"/>
    </source>
</evidence>
<dbReference type="KEGG" id="pub:SAR11_0759"/>
<comment type="subunit">
    <text evidence="5">Heterodimer of a catalytic subunit (MsrP) and a heme-binding subunit (MsrQ).</text>
</comment>
<keyword evidence="3 5" id="KW-0732">Signal</keyword>
<keyword evidence="9" id="KW-1185">Reference proteome</keyword>
<feature type="binding site" evidence="5">
    <location>
        <position position="119"/>
    </location>
    <ligand>
        <name>Mo-molybdopterin</name>
        <dbReference type="ChEBI" id="CHEBI:71302"/>
    </ligand>
    <ligandPart>
        <name>Mo</name>
        <dbReference type="ChEBI" id="CHEBI:28685"/>
    </ligandPart>
</feature>
<evidence type="ECO:0000313" key="9">
    <source>
        <dbReference type="Proteomes" id="UP000002528"/>
    </source>
</evidence>
<comment type="function">
    <text evidence="5">Part of the MsrPQ system that repairs oxidized periplasmic proteins containing methionine sulfoxide residues (Met-O), using respiratory chain electrons. Thus protects these proteins from oxidative-stress damage caused by reactive species of oxygen and chlorine generated by the host defense mechanisms. MsrPQ is essential for the maintenance of envelope integrity under bleach stress, rescuing a wide series of structurally unrelated periplasmic proteins from methionine oxidation. The catalytic subunit MsrP is non-stereospecific, being able to reduce both (R-) and (S-) diastereoisomers of methionine sulfoxide.</text>
</comment>
<evidence type="ECO:0000256" key="2">
    <source>
        <dbReference type="ARBA" id="ARBA00022723"/>
    </source>
</evidence>
<dbReference type="OrthoDB" id="9795587at2"/>
<keyword evidence="2 5" id="KW-0479">Metal-binding</keyword>
<feature type="binding site" evidence="5">
    <location>
        <begin position="218"/>
        <end position="220"/>
    </location>
    <ligand>
        <name>Mo-molybdopterin</name>
        <dbReference type="ChEBI" id="CHEBI:71302"/>
    </ligand>
</feature>
<accession>Q4FML2</accession>
<dbReference type="Proteomes" id="UP000002528">
    <property type="component" value="Chromosome"/>
</dbReference>
<evidence type="ECO:0000256" key="3">
    <source>
        <dbReference type="ARBA" id="ARBA00022729"/>
    </source>
</evidence>
<evidence type="ECO:0000256" key="4">
    <source>
        <dbReference type="ARBA" id="ARBA00023002"/>
    </source>
</evidence>
<comment type="similarity">
    <text evidence="5">Belongs to the MsrP family.</text>
</comment>
<evidence type="ECO:0000259" key="7">
    <source>
        <dbReference type="Pfam" id="PF00174"/>
    </source>
</evidence>
<dbReference type="eggNOG" id="COG2041">
    <property type="taxonomic scope" value="Bacteria"/>
</dbReference>
<dbReference type="Pfam" id="PF00174">
    <property type="entry name" value="Oxidored_molyb"/>
    <property type="match status" value="1"/>
</dbReference>
<keyword evidence="4 5" id="KW-0560">Oxidoreductase</keyword>
<dbReference type="AlphaFoldDB" id="Q4FML2"/>
<feature type="binding site" evidence="5">
    <location>
        <position position="202"/>
    </location>
    <ligand>
        <name>Mo-molybdopterin</name>
        <dbReference type="ChEBI" id="CHEBI:71302"/>
    </ligand>
</feature>
<protein>
    <recommendedName>
        <fullName evidence="5">Protein-methionine-sulfoxide reductase catalytic subunit MsrP</fullName>
        <ecNumber evidence="5">1.8.5.-</ecNumber>
    </recommendedName>
</protein>
<organism evidence="8 9">
    <name type="scientific">Pelagibacter ubique (strain HTCC1062)</name>
    <dbReference type="NCBI Taxonomy" id="335992"/>
    <lineage>
        <taxon>Bacteria</taxon>
        <taxon>Pseudomonadati</taxon>
        <taxon>Pseudomonadota</taxon>
        <taxon>Alphaproteobacteria</taxon>
        <taxon>Candidatus Pelagibacterales</taxon>
        <taxon>Candidatus Pelagibacteraceae</taxon>
        <taxon>Candidatus Pelagibacter</taxon>
    </lineage>
</organism>
<keyword evidence="6" id="KW-0472">Membrane</keyword>
<dbReference type="NCBIfam" id="NF003767">
    <property type="entry name" value="PRK05363.1"/>
    <property type="match status" value="1"/>
</dbReference>
<gene>
    <name evidence="8" type="primary">yedY</name>
    <name evidence="5" type="synonym">msrP</name>
    <name evidence="8" type="ordered locus">SAR11_0759</name>
</gene>
<dbReference type="GO" id="GO:0016672">
    <property type="term" value="F:oxidoreductase activity, acting on a sulfur group of donors, quinone or similar compound as acceptor"/>
    <property type="evidence" value="ECO:0007669"/>
    <property type="project" value="UniProtKB-UniRule"/>
</dbReference>
<dbReference type="GO" id="GO:0046872">
    <property type="term" value="F:metal ion binding"/>
    <property type="evidence" value="ECO:0007669"/>
    <property type="project" value="UniProtKB-KW"/>
</dbReference>
<proteinExistence type="inferred from homology"/>
<dbReference type="PANTHER" id="PTHR43032">
    <property type="entry name" value="PROTEIN-METHIONINE-SULFOXIDE REDUCTASE"/>
    <property type="match status" value="1"/>
</dbReference>
<dbReference type="Gene3D" id="3.90.420.10">
    <property type="entry name" value="Oxidoreductase, molybdopterin-binding domain"/>
    <property type="match status" value="1"/>
</dbReference>
<dbReference type="PANTHER" id="PTHR43032:SF3">
    <property type="entry name" value="PROTEIN-METHIONINE-SULFOXIDE REDUCTASE CATALYTIC SUBUNIT MSRP"/>
    <property type="match status" value="1"/>
</dbReference>
<keyword evidence="6" id="KW-1133">Transmembrane helix</keyword>
<evidence type="ECO:0000256" key="6">
    <source>
        <dbReference type="SAM" id="Phobius"/>
    </source>
</evidence>
<dbReference type="InterPro" id="IPR022867">
    <property type="entry name" value="MsrP"/>
</dbReference>
<comment type="cofactor">
    <cofactor evidence="5">
        <name>Mo-molybdopterin</name>
        <dbReference type="ChEBI" id="CHEBI:71302"/>
    </cofactor>
    <text evidence="5">Binds 1 Mo-molybdopterin (Mo-MPT) cofactor per subunit.</text>
</comment>
<feature type="domain" description="Oxidoreductase molybdopterin-binding" evidence="7">
    <location>
        <begin position="82"/>
        <end position="236"/>
    </location>
</feature>
<dbReference type="HOGENOM" id="CLU_045520_0_0_5"/>
<dbReference type="InterPro" id="IPR000572">
    <property type="entry name" value="OxRdtase_Mopterin-bd_dom"/>
</dbReference>
<dbReference type="GeneID" id="66295260"/>
<feature type="binding site" evidence="5">
    <location>
        <begin position="64"/>
        <end position="65"/>
    </location>
    <ligand>
        <name>Mo-molybdopterin</name>
        <dbReference type="ChEBI" id="CHEBI:71302"/>
    </ligand>
</feature>
<feature type="binding site" evidence="5">
    <location>
        <position position="61"/>
    </location>
    <ligand>
        <name>Mo-molybdopterin</name>
        <dbReference type="ChEBI" id="CHEBI:71302"/>
    </ligand>
</feature>
<name>Q4FML2_PELUB</name>
<feature type="binding site" evidence="5">
    <location>
        <position position="207"/>
    </location>
    <ligand>
        <name>Mo-molybdopterin</name>
        <dbReference type="ChEBI" id="CHEBI:71302"/>
    </ligand>
</feature>
<dbReference type="SUPFAM" id="SSF56524">
    <property type="entry name" value="Oxidoreductase molybdopterin-binding domain"/>
    <property type="match status" value="1"/>
</dbReference>
<dbReference type="InterPro" id="IPR036374">
    <property type="entry name" value="OxRdtase_Mopterin-bd_sf"/>
</dbReference>
<keyword evidence="1 5" id="KW-0500">Molybdenum</keyword>
<evidence type="ECO:0000313" key="8">
    <source>
        <dbReference type="EMBL" id="AAZ21577.1"/>
    </source>
</evidence>
<comment type="catalytic activity">
    <reaction evidence="5">
        <text>L-methionyl-[protein] + a quinone + H2O = L-methionyl-(R)-S-oxide-[protein] + a quinol</text>
        <dbReference type="Rhea" id="RHEA:51296"/>
        <dbReference type="Rhea" id="RHEA-COMP:12313"/>
        <dbReference type="Rhea" id="RHEA-COMP:12314"/>
        <dbReference type="ChEBI" id="CHEBI:15377"/>
        <dbReference type="ChEBI" id="CHEBI:16044"/>
        <dbReference type="ChEBI" id="CHEBI:24646"/>
        <dbReference type="ChEBI" id="CHEBI:45764"/>
        <dbReference type="ChEBI" id="CHEBI:132124"/>
    </reaction>
</comment>